<keyword evidence="6" id="KW-0539">Nucleus</keyword>
<dbReference type="PROSITE" id="PS50888">
    <property type="entry name" value="BHLH"/>
    <property type="match status" value="1"/>
</dbReference>
<dbReference type="GO" id="GO:0005634">
    <property type="term" value="C:nucleus"/>
    <property type="evidence" value="ECO:0007669"/>
    <property type="project" value="UniProtKB-SubCell"/>
</dbReference>
<dbReference type="STRING" id="4555.A0A368QN00"/>
<evidence type="ECO:0000256" key="4">
    <source>
        <dbReference type="ARBA" id="ARBA00023125"/>
    </source>
</evidence>
<evidence type="ECO:0000256" key="5">
    <source>
        <dbReference type="ARBA" id="ARBA00023163"/>
    </source>
</evidence>
<comment type="similarity">
    <text evidence="2">Belongs to the bHLH protein family.</text>
</comment>
<keyword evidence="3" id="KW-0805">Transcription regulation</keyword>
<dbReference type="InterPro" id="IPR011598">
    <property type="entry name" value="bHLH_dom"/>
</dbReference>
<dbReference type="PANTHER" id="PTHR45855:SF24">
    <property type="entry name" value="HELIX-LOOP-HELIX DNA-BINDING DOMAIN CONTAINING PROTEIN, EXPRESSED"/>
    <property type="match status" value="1"/>
</dbReference>
<evidence type="ECO:0000313" key="8">
    <source>
        <dbReference type="EMBL" id="RCV19355.1"/>
    </source>
</evidence>
<dbReference type="AlphaFoldDB" id="A0A368QN00"/>
<keyword evidence="4" id="KW-0238">DNA-binding</keyword>
<keyword evidence="5" id="KW-0804">Transcription</keyword>
<protein>
    <recommendedName>
        <fullName evidence="7">BHLH domain-containing protein</fullName>
    </recommendedName>
</protein>
<sequence length="323" mass="34397">MMMNNSQGSDPAYYYSVDPGHNSGCGNGGGVAEGFLDMFGDHHSSGDLFDLVWQGGPGASSGMELQPSHLPSSPPPAVVLPPSEDEMASWLYPIVQGDELVFTAGQDDHPGDFAGHVASVDDQHAAPVKEVADHKKAAGGARTKSHHAEAHNLTEKRRRCKISEKFKTLQQLVPGCDKSNQLSTLDQTIQYMKSLQQQIQAMSFGCGVNPTAVYTVAAPPYLPPAAAAAPAGFLVRGHVRPGVVLAPPPAMVPFGPLLPLVHHHQHPAAMASAPMLYPAAAAPNNICKGSSSRVRENNSTSRNKMMELVCMRRSSRWEATPVV</sequence>
<reference evidence="8" key="2">
    <citation type="submission" date="2015-07" db="EMBL/GenBank/DDBJ databases">
        <authorList>
            <person name="Noorani M."/>
        </authorList>
    </citation>
    <scope>NUCLEOTIDE SEQUENCE</scope>
    <source>
        <strain evidence="8">Yugu1</strain>
    </source>
</reference>
<dbReference type="Gene3D" id="4.10.280.10">
    <property type="entry name" value="Helix-loop-helix DNA-binding domain"/>
    <property type="match status" value="1"/>
</dbReference>
<dbReference type="EMBL" id="CM003530">
    <property type="protein sequence ID" value="RCV19355.1"/>
    <property type="molecule type" value="Genomic_DNA"/>
</dbReference>
<dbReference type="InterPro" id="IPR047265">
    <property type="entry name" value="PIF1-like_bHLH"/>
</dbReference>
<proteinExistence type="inferred from homology"/>
<dbReference type="PANTHER" id="PTHR45855">
    <property type="entry name" value="TRANSCRIPTION FACTOR PIF1-RELATED"/>
    <property type="match status" value="1"/>
</dbReference>
<evidence type="ECO:0000256" key="2">
    <source>
        <dbReference type="ARBA" id="ARBA00005510"/>
    </source>
</evidence>
<reference evidence="8" key="1">
    <citation type="journal article" date="2012" name="Nat. Biotechnol.">
        <title>Reference genome sequence of the model plant Setaria.</title>
        <authorList>
            <person name="Bennetzen J.L."/>
            <person name="Schmutz J."/>
            <person name="Wang H."/>
            <person name="Percifield R."/>
            <person name="Hawkins J."/>
            <person name="Pontaroli A.C."/>
            <person name="Estep M."/>
            <person name="Feng L."/>
            <person name="Vaughn J.N."/>
            <person name="Grimwood J."/>
            <person name="Jenkins J."/>
            <person name="Barry K."/>
            <person name="Lindquist E."/>
            <person name="Hellsten U."/>
            <person name="Deshpande S."/>
            <person name="Wang X."/>
            <person name="Wu X."/>
            <person name="Mitros T."/>
            <person name="Triplett J."/>
            <person name="Yang X."/>
            <person name="Ye C.Y."/>
            <person name="Mauro-Herrera M."/>
            <person name="Wang L."/>
            <person name="Li P."/>
            <person name="Sharma M."/>
            <person name="Sharma R."/>
            <person name="Ronald P.C."/>
            <person name="Panaud O."/>
            <person name="Kellogg E.A."/>
            <person name="Brutnell T.P."/>
            <person name="Doust A.N."/>
            <person name="Tuskan G.A."/>
            <person name="Rokhsar D."/>
            <person name="Devos K.M."/>
        </authorList>
    </citation>
    <scope>NUCLEOTIDE SEQUENCE [LARGE SCALE GENOMIC DNA]</scope>
    <source>
        <strain evidence="8">Yugu1</strain>
    </source>
</reference>
<gene>
    <name evidence="8" type="ORF">SETIT_3G376900v2</name>
</gene>
<evidence type="ECO:0000256" key="6">
    <source>
        <dbReference type="ARBA" id="ARBA00023242"/>
    </source>
</evidence>
<name>A0A368QN00_SETIT</name>
<evidence type="ECO:0000259" key="7">
    <source>
        <dbReference type="PROSITE" id="PS50888"/>
    </source>
</evidence>
<dbReference type="GO" id="GO:0003677">
    <property type="term" value="F:DNA binding"/>
    <property type="evidence" value="ECO:0007669"/>
    <property type="project" value="UniProtKB-KW"/>
</dbReference>
<dbReference type="GO" id="GO:0046983">
    <property type="term" value="F:protein dimerization activity"/>
    <property type="evidence" value="ECO:0007669"/>
    <property type="project" value="InterPro"/>
</dbReference>
<dbReference type="Pfam" id="PF00010">
    <property type="entry name" value="HLH"/>
    <property type="match status" value="1"/>
</dbReference>
<accession>A0A368QN00</accession>
<dbReference type="SMART" id="SM00353">
    <property type="entry name" value="HLH"/>
    <property type="match status" value="1"/>
</dbReference>
<dbReference type="SUPFAM" id="SSF47459">
    <property type="entry name" value="HLH, helix-loop-helix DNA-binding domain"/>
    <property type="match status" value="1"/>
</dbReference>
<organism evidence="8">
    <name type="scientific">Setaria italica</name>
    <name type="common">Foxtail millet</name>
    <name type="synonym">Panicum italicum</name>
    <dbReference type="NCBI Taxonomy" id="4555"/>
    <lineage>
        <taxon>Eukaryota</taxon>
        <taxon>Viridiplantae</taxon>
        <taxon>Streptophyta</taxon>
        <taxon>Embryophyta</taxon>
        <taxon>Tracheophyta</taxon>
        <taxon>Spermatophyta</taxon>
        <taxon>Magnoliopsida</taxon>
        <taxon>Liliopsida</taxon>
        <taxon>Poales</taxon>
        <taxon>Poaceae</taxon>
        <taxon>PACMAD clade</taxon>
        <taxon>Panicoideae</taxon>
        <taxon>Panicodae</taxon>
        <taxon>Paniceae</taxon>
        <taxon>Cenchrinae</taxon>
        <taxon>Setaria</taxon>
    </lineage>
</organism>
<comment type="subcellular location">
    <subcellularLocation>
        <location evidence="1">Nucleus</location>
    </subcellularLocation>
</comment>
<dbReference type="InterPro" id="IPR031066">
    <property type="entry name" value="bHLH_ALC-like_plant"/>
</dbReference>
<dbReference type="InterPro" id="IPR036638">
    <property type="entry name" value="HLH_DNA-bd_sf"/>
</dbReference>
<feature type="domain" description="BHLH" evidence="7">
    <location>
        <begin position="146"/>
        <end position="195"/>
    </location>
</feature>
<evidence type="ECO:0000256" key="3">
    <source>
        <dbReference type="ARBA" id="ARBA00023015"/>
    </source>
</evidence>
<evidence type="ECO:0000256" key="1">
    <source>
        <dbReference type="ARBA" id="ARBA00004123"/>
    </source>
</evidence>
<dbReference type="OrthoDB" id="695860at2759"/>
<dbReference type="CDD" id="cd11445">
    <property type="entry name" value="bHLH_AtPIF_like"/>
    <property type="match status" value="1"/>
</dbReference>